<organism evidence="9 10">
    <name type="scientific">Apophysomyces ossiformis</name>
    <dbReference type="NCBI Taxonomy" id="679940"/>
    <lineage>
        <taxon>Eukaryota</taxon>
        <taxon>Fungi</taxon>
        <taxon>Fungi incertae sedis</taxon>
        <taxon>Mucoromycota</taxon>
        <taxon>Mucoromycotina</taxon>
        <taxon>Mucoromycetes</taxon>
        <taxon>Mucorales</taxon>
        <taxon>Mucorineae</taxon>
        <taxon>Mucoraceae</taxon>
        <taxon>Apophysomyces</taxon>
    </lineage>
</organism>
<reference evidence="9" key="1">
    <citation type="submission" date="2020-01" db="EMBL/GenBank/DDBJ databases">
        <title>Genome Sequencing of Three Apophysomyces-Like Fungal Strains Confirms a Novel Fungal Genus in the Mucoromycota with divergent Burkholderia-like Endosymbiotic Bacteria.</title>
        <authorList>
            <person name="Stajich J.E."/>
            <person name="Macias A.M."/>
            <person name="Carter-House D."/>
            <person name="Lovett B."/>
            <person name="Kasson L.R."/>
            <person name="Berry K."/>
            <person name="Grigoriev I."/>
            <person name="Chang Y."/>
            <person name="Spatafora J."/>
            <person name="Kasson M.T."/>
        </authorList>
    </citation>
    <scope>NUCLEOTIDE SEQUENCE</scope>
    <source>
        <strain evidence="9">NRRL A-21654</strain>
    </source>
</reference>
<gene>
    <name evidence="9" type="primary">DPH3</name>
    <name evidence="9" type="ORF">EC973_008202</name>
</gene>
<comment type="catalytic activity">
    <reaction evidence="5">
        <text>[3Fe-4S](1+)-[protein] + Fe(2+)-[Dph3] = [3Fe-4S](0)-[protein] + Fe(3+)-[Dph3]</text>
        <dbReference type="Rhea" id="RHEA:71235"/>
        <dbReference type="Rhea" id="RHEA-COMP:17996"/>
        <dbReference type="Rhea" id="RHEA-COMP:17997"/>
        <dbReference type="Rhea" id="RHEA-COMP:18002"/>
        <dbReference type="Rhea" id="RHEA-COMP:18003"/>
        <dbReference type="ChEBI" id="CHEBI:29033"/>
        <dbReference type="ChEBI" id="CHEBI:29034"/>
        <dbReference type="ChEBI" id="CHEBI:33751"/>
        <dbReference type="ChEBI" id="CHEBI:47402"/>
        <dbReference type="ChEBI" id="CHEBI:83228"/>
    </reaction>
</comment>
<keyword evidence="2" id="KW-0479">Metal-binding</keyword>
<dbReference type="GO" id="GO:0046872">
    <property type="term" value="F:metal ion binding"/>
    <property type="evidence" value="ECO:0007669"/>
    <property type="project" value="UniProtKB-KW"/>
</dbReference>
<evidence type="ECO:0000256" key="1">
    <source>
        <dbReference type="ARBA" id="ARBA00005156"/>
    </source>
</evidence>
<dbReference type="UniPathway" id="UPA00559"/>
<keyword evidence="10" id="KW-1185">Reference proteome</keyword>
<keyword evidence="3" id="KW-0408">Iron</keyword>
<dbReference type="EMBL" id="JABAYA010000069">
    <property type="protein sequence ID" value="KAF7726907.1"/>
    <property type="molecule type" value="Genomic_DNA"/>
</dbReference>
<feature type="domain" description="DPH-type MB" evidence="8">
    <location>
        <begin position="4"/>
        <end position="60"/>
    </location>
</feature>
<dbReference type="SUPFAM" id="SSF144217">
    <property type="entry name" value="CSL zinc finger"/>
    <property type="match status" value="1"/>
</dbReference>
<dbReference type="OrthoDB" id="66964at2759"/>
<dbReference type="Pfam" id="PF05207">
    <property type="entry name" value="Zn_ribbon_CSL"/>
    <property type="match status" value="1"/>
</dbReference>
<dbReference type="GO" id="GO:0017183">
    <property type="term" value="P:protein histidyl modification to diphthamide"/>
    <property type="evidence" value="ECO:0007669"/>
    <property type="project" value="UniProtKB-UniPathway"/>
</dbReference>
<comment type="catalytic activity">
    <reaction evidence="7">
        <text>2 [3Fe-4S](0)-[protein] + 2 Fe(2+)-[Dph3] + NADH = 2 [4Fe-4S](1+)-[protein] + 2 [Dph3] + NAD(+) + H(+)</text>
        <dbReference type="Rhea" id="RHEA:71239"/>
        <dbReference type="Rhea" id="RHEA-COMP:17997"/>
        <dbReference type="Rhea" id="RHEA-COMP:17998"/>
        <dbReference type="Rhea" id="RHEA-COMP:18001"/>
        <dbReference type="Rhea" id="RHEA-COMP:18002"/>
        <dbReference type="ChEBI" id="CHEBI:15378"/>
        <dbReference type="ChEBI" id="CHEBI:29033"/>
        <dbReference type="ChEBI" id="CHEBI:33723"/>
        <dbReference type="ChEBI" id="CHEBI:47402"/>
        <dbReference type="ChEBI" id="CHEBI:57540"/>
        <dbReference type="ChEBI" id="CHEBI:57945"/>
        <dbReference type="ChEBI" id="CHEBI:83228"/>
    </reaction>
</comment>
<dbReference type="FunFam" id="3.10.660.10:FF:000001">
    <property type="entry name" value="Diphthamide biosynthesis 3"/>
    <property type="match status" value="1"/>
</dbReference>
<protein>
    <recommendedName>
        <fullName evidence="6">Diphthamide biosynthesis protein 3</fullName>
    </recommendedName>
</protein>
<dbReference type="PANTHER" id="PTHR21454">
    <property type="entry name" value="DPH3 HOMOLOG-RELATED"/>
    <property type="match status" value="1"/>
</dbReference>
<dbReference type="AlphaFoldDB" id="A0A8H7BTM8"/>
<comment type="similarity">
    <text evidence="4">Belongs to the DPH3 family.</text>
</comment>
<accession>A0A8H7BTM8</accession>
<evidence type="ECO:0000256" key="7">
    <source>
        <dbReference type="ARBA" id="ARBA00048125"/>
    </source>
</evidence>
<dbReference type="Proteomes" id="UP000605846">
    <property type="component" value="Unassembled WGS sequence"/>
</dbReference>
<evidence type="ECO:0000313" key="9">
    <source>
        <dbReference type="EMBL" id="KAF7726907.1"/>
    </source>
</evidence>
<comment type="pathway">
    <text evidence="1">Protein modification; peptidyl-diphthamide biosynthesis.</text>
</comment>
<evidence type="ECO:0000256" key="2">
    <source>
        <dbReference type="ARBA" id="ARBA00022723"/>
    </source>
</evidence>
<evidence type="ECO:0000313" key="10">
    <source>
        <dbReference type="Proteomes" id="UP000605846"/>
    </source>
</evidence>
<dbReference type="Gene3D" id="3.10.660.10">
    <property type="entry name" value="DPH Zinc finger"/>
    <property type="match status" value="1"/>
</dbReference>
<evidence type="ECO:0000259" key="8">
    <source>
        <dbReference type="PROSITE" id="PS51074"/>
    </source>
</evidence>
<dbReference type="PROSITE" id="PS51074">
    <property type="entry name" value="DPH_MB"/>
    <property type="match status" value="1"/>
</dbReference>
<evidence type="ECO:0000256" key="6">
    <source>
        <dbReference type="ARBA" id="ARBA00041070"/>
    </source>
</evidence>
<evidence type="ECO:0000256" key="4">
    <source>
        <dbReference type="ARBA" id="ARBA00024032"/>
    </source>
</evidence>
<sequence length="83" mass="9336">MTSFYDEIEIEDMEFDEDEGIYTYPCPCGDKFMIALDDLKDGEDVARCPSCSLIIRVIYDPDEFADEDDEGSSFQVDSAIAVA</sequence>
<dbReference type="InterPro" id="IPR036671">
    <property type="entry name" value="DPH_MB_sf"/>
</dbReference>
<evidence type="ECO:0000256" key="3">
    <source>
        <dbReference type="ARBA" id="ARBA00023004"/>
    </source>
</evidence>
<dbReference type="InterPro" id="IPR007872">
    <property type="entry name" value="DPH_MB_dom"/>
</dbReference>
<evidence type="ECO:0000256" key="5">
    <source>
        <dbReference type="ARBA" id="ARBA00036267"/>
    </source>
</evidence>
<comment type="caution">
    <text evidence="9">The sequence shown here is derived from an EMBL/GenBank/DDBJ whole genome shotgun (WGS) entry which is preliminary data.</text>
</comment>
<name>A0A8H7BTM8_9FUNG</name>
<dbReference type="InterPro" id="IPR044248">
    <property type="entry name" value="DPH3/4-like"/>
</dbReference>
<dbReference type="PANTHER" id="PTHR21454:SF31">
    <property type="entry name" value="DIPHTHAMIDE BIOSYNTHESIS PROTEIN 3"/>
    <property type="match status" value="1"/>
</dbReference>
<proteinExistence type="inferred from homology"/>